<proteinExistence type="predicted"/>
<evidence type="ECO:0000256" key="4">
    <source>
        <dbReference type="PROSITE-ProRule" id="PRU00266"/>
    </source>
</evidence>
<dbReference type="CDD" id="cd19854">
    <property type="entry name" value="DSRM_DHX9_rpt1"/>
    <property type="match status" value="1"/>
</dbReference>
<keyword evidence="3" id="KW-0238">DNA-binding</keyword>
<evidence type="ECO:0000256" key="5">
    <source>
        <dbReference type="SAM" id="MobiDB-lite"/>
    </source>
</evidence>
<keyword evidence="2" id="KW-0963">Cytoplasm</keyword>
<evidence type="ECO:0000259" key="6">
    <source>
        <dbReference type="PROSITE" id="PS50137"/>
    </source>
</evidence>
<feature type="compositionally biased region" description="Basic and acidic residues" evidence="5">
    <location>
        <begin position="751"/>
        <end position="767"/>
    </location>
</feature>
<evidence type="ECO:0000313" key="8">
    <source>
        <dbReference type="EMBL" id="CAG5080946.1"/>
    </source>
</evidence>
<dbReference type="CDD" id="cd19855">
    <property type="entry name" value="DSRM_DHX9_rpt2"/>
    <property type="match status" value="2"/>
</dbReference>
<comment type="subcellular location">
    <subcellularLocation>
        <location evidence="1">Cytoplasm</location>
    </subcellularLocation>
</comment>
<feature type="compositionally biased region" description="Basic and acidic residues" evidence="5">
    <location>
        <begin position="848"/>
        <end position="866"/>
    </location>
</feature>
<feature type="region of interest" description="Disordered" evidence="5">
    <location>
        <begin position="1"/>
        <end position="114"/>
    </location>
</feature>
<gene>
    <name evidence="8" type="ORF">OKIOD_LOCUS1305</name>
</gene>
<dbReference type="SMART" id="SM00358">
    <property type="entry name" value="DSRM"/>
    <property type="match status" value="3"/>
</dbReference>
<dbReference type="PROSITE" id="PS50137">
    <property type="entry name" value="DS_RBD"/>
    <property type="match status" value="1"/>
</dbReference>
<accession>A0ABN7RM26</accession>
<evidence type="ECO:0000256" key="3">
    <source>
        <dbReference type="ARBA" id="ARBA00023125"/>
    </source>
</evidence>
<evidence type="ECO:0000256" key="1">
    <source>
        <dbReference type="ARBA" id="ARBA00004496"/>
    </source>
</evidence>
<keyword evidence="9" id="KW-1185">Reference proteome</keyword>
<feature type="domain" description="DRBM" evidence="6">
    <location>
        <begin position="218"/>
        <end position="286"/>
    </location>
</feature>
<dbReference type="Gene3D" id="3.30.460.10">
    <property type="entry name" value="Beta Polymerase, domain 2"/>
    <property type="match status" value="1"/>
</dbReference>
<protein>
    <submittedName>
        <fullName evidence="8">Oidioi.mRNA.OKI2018_I69.PAR.g9747.t1.cds</fullName>
    </submittedName>
</protein>
<dbReference type="Pfam" id="PF20965">
    <property type="entry name" value="DZF_C"/>
    <property type="match status" value="1"/>
</dbReference>
<dbReference type="Proteomes" id="UP001158576">
    <property type="component" value="Chromosome PAR"/>
</dbReference>
<evidence type="ECO:0000313" key="9">
    <source>
        <dbReference type="Proteomes" id="UP001158576"/>
    </source>
</evidence>
<dbReference type="InterPro" id="IPR049402">
    <property type="entry name" value="DZF_dom_C"/>
</dbReference>
<feature type="region of interest" description="Disordered" evidence="5">
    <location>
        <begin position="736"/>
        <end position="931"/>
    </location>
</feature>
<dbReference type="PANTHER" id="PTHR45762:SF3">
    <property type="entry name" value="ZINC-FINGER PROTEIN AT 72D, ISOFORM B"/>
    <property type="match status" value="1"/>
</dbReference>
<dbReference type="InterPro" id="IPR014720">
    <property type="entry name" value="dsRBD_dom"/>
</dbReference>
<dbReference type="InterPro" id="IPR006561">
    <property type="entry name" value="DZF_dom"/>
</dbReference>
<sequence>MPSSDRRRDDRDRDRDRDRRRDDRDRDRDRKRDTRDRDRDRDRKREKSRDRDRDRDRDKRRDDRRRSRSRDRKTESSSAPPAQRSRSRSPPMTAARLAELARGPEGGGGGFFVRGGVQQSTLKKSDNVDDHVFMPGEKVNIAYVEEKHEEGDDDAGTAQDRELRDAQRAQAGDDYQKKMYDAATKFYGTKERMELKMTANRLGMQSGFKPGGGIRANEIKGFLNIWCNQRRLKPEYEFIERGKPPKGTFICKLKIESFDYISECEARTKREAQADAAWDYALKLVSMGYCSKADLPNKTMATVNNQGCVPTEWKAVLTDDHLAAAGNWTPDNCRKRLSMFCNFEKISCEILNTSVGPDHAKIAIAELKLTLRKYGKEFYAKEQARTKKLANSLVAWSIMKQLYEADMIEAFGQRLKRACESKFLQAAEGGPEAGYAIGNDIQVDTGMNEDTGDWTLDTARSRLHEYFAARGIEVEYAMKEIGFPPDRVYQALLVFEIDGLRYRSFHECDNKKMTQKKTAFDLIVQLYHDKKIEPNHGRRNWGDGPNGNILGQFMPGAFMPPQMLGPMHGPRDKDEFLVKTKLSQITPNPNFANVVNSTLLMLERFLKEVSEEMIATKREDDHWKDKPDEEVRDLMGVMRVGALSANTVLTNESEFMVIMMMRDKPTAGMLCEIAARLDEKVPKDEEFPFTVTPNILRGGIEVTRDCVPYLSIMISITSAMCREDAYDDAKELLKVRPDTPPVKAEPPGAETKTEVKEEGNGDIKTEGTDVPEAATADDKAPAQPENQSEAQKEAHAEASSEEAPTQEAPVESASETVEEKAEEASAEPEKELPPCYKDLPFTPADEPAPEKPEEAIVNAEEVKQEQVENGATEEVEKMEVDGEKEEAAEGAADSTAEDGEIPDSPTPDSKPGSAKGSRPQTPTQDENTAVVPVEIKEEKKPEKKGLHHLMTNPGMERLIDKEHCLAGLAELRRAKWFQSCACNVPSCIPTIRLFRDLSQRVQTWGLLTDWQLHLLIQKSLESFQQPMLPSDAVRRVFCAVSGGVLLKGGLGIRDPCEPGNVDAFENLTEQDRHDLTASAQHALRLICFNYFYKVLGLLPLQ</sequence>
<dbReference type="PANTHER" id="PTHR45762">
    <property type="entry name" value="ZINC FINGER RNA-BINDING PROTEIN"/>
    <property type="match status" value="1"/>
</dbReference>
<dbReference type="Gene3D" id="3.30.160.20">
    <property type="match status" value="3"/>
</dbReference>
<feature type="compositionally biased region" description="Basic and acidic residues" evidence="5">
    <location>
        <begin position="817"/>
        <end position="832"/>
    </location>
</feature>
<name>A0ABN7RM26_OIKDI</name>
<evidence type="ECO:0000256" key="2">
    <source>
        <dbReference type="ARBA" id="ARBA00022490"/>
    </source>
</evidence>
<organism evidence="8 9">
    <name type="scientific">Oikopleura dioica</name>
    <name type="common">Tunicate</name>
    <dbReference type="NCBI Taxonomy" id="34765"/>
    <lineage>
        <taxon>Eukaryota</taxon>
        <taxon>Metazoa</taxon>
        <taxon>Chordata</taxon>
        <taxon>Tunicata</taxon>
        <taxon>Appendicularia</taxon>
        <taxon>Copelata</taxon>
        <taxon>Oikopleuridae</taxon>
        <taxon>Oikopleura</taxon>
    </lineage>
</organism>
<feature type="compositionally biased region" description="Polar residues" evidence="5">
    <location>
        <begin position="918"/>
        <end position="927"/>
    </location>
</feature>
<evidence type="ECO:0000259" key="7">
    <source>
        <dbReference type="PROSITE" id="PS51703"/>
    </source>
</evidence>
<feature type="compositionally biased region" description="Basic and acidic residues" evidence="5">
    <location>
        <begin position="1"/>
        <end position="65"/>
    </location>
</feature>
<feature type="compositionally biased region" description="Basic and acidic residues" evidence="5">
    <location>
        <begin position="874"/>
        <end position="887"/>
    </location>
</feature>
<dbReference type="InterPro" id="IPR044446">
    <property type="entry name" value="DHX9_DSRM_2"/>
</dbReference>
<dbReference type="InterPro" id="IPR044445">
    <property type="entry name" value="DHX9_DSRM_1"/>
</dbReference>
<reference evidence="8 9" key="1">
    <citation type="submission" date="2021-04" db="EMBL/GenBank/DDBJ databases">
        <authorList>
            <person name="Bliznina A."/>
        </authorList>
    </citation>
    <scope>NUCLEOTIDE SEQUENCE [LARGE SCALE GENOMIC DNA]</scope>
</reference>
<feature type="compositionally biased region" description="Gly residues" evidence="5">
    <location>
        <begin position="104"/>
        <end position="113"/>
    </location>
</feature>
<dbReference type="InterPro" id="IPR043519">
    <property type="entry name" value="NT_sf"/>
</dbReference>
<dbReference type="PROSITE" id="PS51703">
    <property type="entry name" value="DZF"/>
    <property type="match status" value="1"/>
</dbReference>
<dbReference type="SMART" id="SM00572">
    <property type="entry name" value="DZF"/>
    <property type="match status" value="1"/>
</dbReference>
<dbReference type="SUPFAM" id="SSF54768">
    <property type="entry name" value="dsRNA-binding domain-like"/>
    <property type="match status" value="3"/>
</dbReference>
<dbReference type="Gene3D" id="1.10.1410.40">
    <property type="match status" value="1"/>
</dbReference>
<feature type="compositionally biased region" description="Low complexity" evidence="5">
    <location>
        <begin position="76"/>
        <end position="103"/>
    </location>
</feature>
<dbReference type="Pfam" id="PF00035">
    <property type="entry name" value="dsrm"/>
    <property type="match status" value="1"/>
</dbReference>
<feature type="domain" description="DZF" evidence="7">
    <location>
        <begin position="556"/>
        <end position="1101"/>
    </location>
</feature>
<keyword evidence="4" id="KW-0694">RNA-binding</keyword>
<dbReference type="EMBL" id="OU015568">
    <property type="protein sequence ID" value="CAG5080946.1"/>
    <property type="molecule type" value="Genomic_DNA"/>
</dbReference>